<dbReference type="RefSeq" id="WP_009576674.1">
    <property type="nucleotide sequence ID" value="NZ_AEIG01000080.1"/>
</dbReference>
<dbReference type="OrthoDB" id="9810850at2"/>
<evidence type="ECO:0000256" key="6">
    <source>
        <dbReference type="ARBA" id="ARBA00022989"/>
    </source>
</evidence>
<reference evidence="10 11" key="1">
    <citation type="journal article" date="2011" name="J. Bacteriol.">
        <title>Genome sequence of strain IMCC3088, a proteorhodopsin-containing marine bacterium belonging to the OM60/NOR5 clade.</title>
        <authorList>
            <person name="Jang Y."/>
            <person name="Oh H.M."/>
            <person name="Kang I."/>
            <person name="Lee K."/>
            <person name="Yang S.J."/>
            <person name="Cho J.C."/>
        </authorList>
    </citation>
    <scope>NUCLEOTIDE SEQUENCE [LARGE SCALE GENOMIC DNA]</scope>
    <source>
        <strain evidence="10 11">IMCC3088</strain>
    </source>
</reference>
<dbReference type="AlphaFoldDB" id="F3L4B8"/>
<dbReference type="InterPro" id="IPR033945">
    <property type="entry name" value="Cyt_c_oxase_su3_dom"/>
</dbReference>
<evidence type="ECO:0000256" key="1">
    <source>
        <dbReference type="ARBA" id="ARBA00004141"/>
    </source>
</evidence>
<dbReference type="PANTHER" id="PTHR11403">
    <property type="entry name" value="CYTOCHROME C OXIDASE SUBUNIT III"/>
    <property type="match status" value="1"/>
</dbReference>
<dbReference type="GO" id="GO:0016020">
    <property type="term" value="C:membrane"/>
    <property type="evidence" value="ECO:0007669"/>
    <property type="project" value="UniProtKB-SubCell"/>
</dbReference>
<organism evidence="10 11">
    <name type="scientific">Aequoribacter fuscus</name>
    <dbReference type="NCBI Taxonomy" id="2518989"/>
    <lineage>
        <taxon>Bacteria</taxon>
        <taxon>Pseudomonadati</taxon>
        <taxon>Pseudomonadota</taxon>
        <taxon>Gammaproteobacteria</taxon>
        <taxon>Cellvibrionales</taxon>
        <taxon>Halieaceae</taxon>
        <taxon>Aequoribacter</taxon>
    </lineage>
</organism>
<dbReference type="PROSITE" id="PS50253">
    <property type="entry name" value="COX3"/>
    <property type="match status" value="1"/>
</dbReference>
<keyword evidence="6" id="KW-1133">Transmembrane helix</keyword>
<evidence type="ECO:0000256" key="5">
    <source>
        <dbReference type="ARBA" id="ARBA00022967"/>
    </source>
</evidence>
<dbReference type="FunFam" id="1.20.120.80:FF:000003">
    <property type="entry name" value="Cytochrome c oxidase subunit 3"/>
    <property type="match status" value="1"/>
</dbReference>
<comment type="similarity">
    <text evidence="2">Belongs to the cytochrome c oxidase subunit 3 family.</text>
</comment>
<proteinExistence type="inferred from homology"/>
<protein>
    <recommendedName>
        <fullName evidence="3">cytochrome-c oxidase</fullName>
        <ecNumber evidence="3">7.1.1.9</ecNumber>
    </recommendedName>
    <alternativeName>
        <fullName evidence="8">Cytochrome aa3 subunit 3</fullName>
    </alternativeName>
    <alternativeName>
        <fullName evidence="9">Cytochrome c oxidase polypeptide III</fullName>
    </alternativeName>
</protein>
<dbReference type="InterPro" id="IPR024791">
    <property type="entry name" value="Cyt_c/ubiquinol_Oxase_su3"/>
</dbReference>
<keyword evidence="5" id="KW-1278">Translocase</keyword>
<dbReference type="Proteomes" id="UP000005615">
    <property type="component" value="Unassembled WGS sequence"/>
</dbReference>
<evidence type="ECO:0000313" key="11">
    <source>
        <dbReference type="Proteomes" id="UP000005615"/>
    </source>
</evidence>
<dbReference type="GO" id="GO:0004129">
    <property type="term" value="F:cytochrome-c oxidase activity"/>
    <property type="evidence" value="ECO:0007669"/>
    <property type="project" value="UniProtKB-EC"/>
</dbReference>
<evidence type="ECO:0000256" key="7">
    <source>
        <dbReference type="ARBA" id="ARBA00023136"/>
    </source>
</evidence>
<gene>
    <name evidence="10" type="ORF">IMCC3088_2519</name>
</gene>
<dbReference type="Gene3D" id="1.20.120.80">
    <property type="entry name" value="Cytochrome c oxidase, subunit III, four-helix bundle"/>
    <property type="match status" value="1"/>
</dbReference>
<dbReference type="Gene3D" id="1.10.287.70">
    <property type="match status" value="1"/>
</dbReference>
<dbReference type="EC" id="7.1.1.9" evidence="3"/>
<comment type="subcellular location">
    <subcellularLocation>
        <location evidence="1">Membrane</location>
        <topology evidence="1">Multi-pass membrane protein</topology>
    </subcellularLocation>
</comment>
<keyword evidence="7" id="KW-0472">Membrane</keyword>
<evidence type="ECO:0000313" key="10">
    <source>
        <dbReference type="EMBL" id="EGG28816.1"/>
    </source>
</evidence>
<evidence type="ECO:0000256" key="3">
    <source>
        <dbReference type="ARBA" id="ARBA00012949"/>
    </source>
</evidence>
<accession>F3L4B8</accession>
<name>F3L4B8_9GAMM</name>
<dbReference type="SUPFAM" id="SSF81452">
    <property type="entry name" value="Cytochrome c oxidase subunit III-like"/>
    <property type="match status" value="1"/>
</dbReference>
<dbReference type="GO" id="GO:0019646">
    <property type="term" value="P:aerobic electron transport chain"/>
    <property type="evidence" value="ECO:0007669"/>
    <property type="project" value="InterPro"/>
</dbReference>
<sequence>MSDQATTHEKYYVPEKSSMAVLATIGLITSTFGAATAMNQSTFGDGEASFTTMYVGLCIFAAVLFSWFRTTIKENLAGMNSAQLKKSYVIGMFWFIFSEVMFFAAFFGALFYVRTLAGPWLAGEGEGGAWNHLLWEGFQYSWPMMQTPQEAVGGVSNQVMANMGTFTSAHKSMAFAEVEAWYQWLPMWNTIILLTSSGTVHIAHEGLLSGNRGRFNLWLGITVALGAIFLALQVLEYYEAYAHFGLTLNSGIYGSTFFMLTGFHGFHVAMGTVMLAIQLIRSLKAGHFTTDDHFGFEASSWYWHFVDVVWVGLFLFVYIL</sequence>
<dbReference type="CDD" id="cd01665">
    <property type="entry name" value="Cyt_c_Oxidase_III"/>
    <property type="match status" value="1"/>
</dbReference>
<evidence type="ECO:0000256" key="9">
    <source>
        <dbReference type="ARBA" id="ARBA00031625"/>
    </source>
</evidence>
<evidence type="ECO:0000256" key="8">
    <source>
        <dbReference type="ARBA" id="ARBA00031400"/>
    </source>
</evidence>
<dbReference type="STRING" id="2518989.IMCC3088_2519"/>
<dbReference type="InterPro" id="IPR013833">
    <property type="entry name" value="Cyt_c_oxidase_su3_a-hlx"/>
</dbReference>
<dbReference type="InterPro" id="IPR000298">
    <property type="entry name" value="Cyt_c_oxidase-like_su3"/>
</dbReference>
<dbReference type="EMBL" id="AEIG01000080">
    <property type="protein sequence ID" value="EGG28816.1"/>
    <property type="molecule type" value="Genomic_DNA"/>
</dbReference>
<evidence type="ECO:0000256" key="2">
    <source>
        <dbReference type="ARBA" id="ARBA00010581"/>
    </source>
</evidence>
<dbReference type="PANTHER" id="PTHR11403:SF7">
    <property type="entry name" value="CYTOCHROME C OXIDASE SUBUNIT 3"/>
    <property type="match status" value="1"/>
</dbReference>
<dbReference type="Pfam" id="PF00510">
    <property type="entry name" value="COX3"/>
    <property type="match status" value="2"/>
</dbReference>
<keyword evidence="4" id="KW-0812">Transmembrane</keyword>
<comment type="caution">
    <text evidence="10">The sequence shown here is derived from an EMBL/GenBank/DDBJ whole genome shotgun (WGS) entry which is preliminary data.</text>
</comment>
<keyword evidence="11" id="KW-1185">Reference proteome</keyword>
<evidence type="ECO:0000256" key="4">
    <source>
        <dbReference type="ARBA" id="ARBA00022692"/>
    </source>
</evidence>
<dbReference type="InterPro" id="IPR035973">
    <property type="entry name" value="Cyt_c_oxidase_su3-like_sf"/>
</dbReference>
<dbReference type="eggNOG" id="COG1845">
    <property type="taxonomic scope" value="Bacteria"/>
</dbReference>